<sequence length="89" mass="9747">MHIIFVIIGGIIQLGIFVLFAWLWGNSAASMALAAKVFIPFWLVVVAVNMAVGVLHAGYSVKSELPILLLNFLIPATIAAYTFWQLSRT</sequence>
<accession>A0A923IAV8</accession>
<name>A0A923IAV8_9BURK</name>
<keyword evidence="1" id="KW-1133">Transmembrane helix</keyword>
<feature type="transmembrane region" description="Helical" evidence="1">
    <location>
        <begin position="6"/>
        <end position="25"/>
    </location>
</feature>
<evidence type="ECO:0000313" key="2">
    <source>
        <dbReference type="EMBL" id="MBC3935820.1"/>
    </source>
</evidence>
<dbReference type="Proteomes" id="UP000612361">
    <property type="component" value="Unassembled WGS sequence"/>
</dbReference>
<proteinExistence type="predicted"/>
<feature type="transmembrane region" description="Helical" evidence="1">
    <location>
        <begin position="37"/>
        <end position="59"/>
    </location>
</feature>
<reference evidence="2" key="1">
    <citation type="submission" date="2020-08" db="EMBL/GenBank/DDBJ databases">
        <title>Novel species isolated from subtropical streams in China.</title>
        <authorList>
            <person name="Lu H."/>
        </authorList>
    </citation>
    <scope>NUCLEOTIDE SEQUENCE</scope>
    <source>
        <strain evidence="2">CY7W</strain>
    </source>
</reference>
<feature type="transmembrane region" description="Helical" evidence="1">
    <location>
        <begin position="65"/>
        <end position="84"/>
    </location>
</feature>
<dbReference type="EMBL" id="JACOGG010000010">
    <property type="protein sequence ID" value="MBC3935820.1"/>
    <property type="molecule type" value="Genomic_DNA"/>
</dbReference>
<dbReference type="RefSeq" id="WP_186881390.1">
    <property type="nucleotide sequence ID" value="NZ_JACOGG010000010.1"/>
</dbReference>
<keyword evidence="1" id="KW-0812">Transmembrane</keyword>
<dbReference type="AlphaFoldDB" id="A0A923IAV8"/>
<organism evidence="2 3">
    <name type="scientific">Undibacterium rugosum</name>
    <dbReference type="NCBI Taxonomy" id="2762291"/>
    <lineage>
        <taxon>Bacteria</taxon>
        <taxon>Pseudomonadati</taxon>
        <taxon>Pseudomonadota</taxon>
        <taxon>Betaproteobacteria</taxon>
        <taxon>Burkholderiales</taxon>
        <taxon>Oxalobacteraceae</taxon>
        <taxon>Undibacterium</taxon>
    </lineage>
</organism>
<evidence type="ECO:0000313" key="3">
    <source>
        <dbReference type="Proteomes" id="UP000612361"/>
    </source>
</evidence>
<keyword evidence="3" id="KW-1185">Reference proteome</keyword>
<protein>
    <submittedName>
        <fullName evidence="2">Uncharacterized protein</fullName>
    </submittedName>
</protein>
<comment type="caution">
    <text evidence="2">The sequence shown here is derived from an EMBL/GenBank/DDBJ whole genome shotgun (WGS) entry which is preliminary data.</text>
</comment>
<evidence type="ECO:0000256" key="1">
    <source>
        <dbReference type="SAM" id="Phobius"/>
    </source>
</evidence>
<keyword evidence="1" id="KW-0472">Membrane</keyword>
<gene>
    <name evidence="2" type="ORF">H8K47_10655</name>
</gene>